<gene>
    <name evidence="1" type="ORF">C5C51_09970</name>
</gene>
<dbReference type="PROSITE" id="PS51318">
    <property type="entry name" value="TAT"/>
    <property type="match status" value="1"/>
</dbReference>
<dbReference type="AlphaFoldDB" id="A0A2S5Y5I6"/>
<sequence length="436" mass="44762">MPKKFDEFRTIKISDDWTIPSPDGVGRRTLVKGAAWSVPVIATAGATPAFAASPQPTLAFTQASYTGTPCGTISGVQVKRTIDGTAPDPGKTVSVTLANGYTFADGTTTYSGTTDTNGLITLPNIKVPGKGGNSSFSAASDSLSATAAVQTPAGTPKAKSASTQTVGTTYTVSSPQTAAGAQYFITSDGKLYHGNDLIVDANKNPITNVTSVVGIVVPNGTDTATFVADGVAYGISSSGIPVSYDIPSPKTAVGAQYFITTDGKLYYSSKDNLIASNVTSAFGIVTPNGTDTATYVSDGVAYGVSTNGTPRSYNIPNPQTAVGAQYFITTDGKLYYNSKDNLIASNVTSAFGIVTPNGTDTATYVSDGVAYGVSTNGTPRSYNIPNPQTAVGAQYFITTDNKLYHTANLVSTEVSSAYGIVVPNGTDTATFITTAC</sequence>
<dbReference type="EMBL" id="PSWU01000013">
    <property type="protein sequence ID" value="PPI14004.1"/>
    <property type="molecule type" value="Genomic_DNA"/>
</dbReference>
<evidence type="ECO:0000313" key="1">
    <source>
        <dbReference type="EMBL" id="PPI14004.1"/>
    </source>
</evidence>
<comment type="caution">
    <text evidence="1">The sequence shown here is derived from an EMBL/GenBank/DDBJ whole genome shotgun (WGS) entry which is preliminary data.</text>
</comment>
<name>A0A2S5Y5I6_9MICO</name>
<proteinExistence type="predicted"/>
<dbReference type="RefSeq" id="WP_104216797.1">
    <property type="nucleotide sequence ID" value="NZ_CP037977.1"/>
</dbReference>
<evidence type="ECO:0000313" key="2">
    <source>
        <dbReference type="Proteomes" id="UP000237966"/>
    </source>
</evidence>
<dbReference type="InterPro" id="IPR006311">
    <property type="entry name" value="TAT_signal"/>
</dbReference>
<dbReference type="Proteomes" id="UP000237966">
    <property type="component" value="Unassembled WGS sequence"/>
</dbReference>
<protein>
    <submittedName>
        <fullName evidence="1">Uncharacterized protein</fullName>
    </submittedName>
</protein>
<accession>A0A2S5Y5I6</accession>
<reference evidence="1 2" key="1">
    <citation type="submission" date="2018-02" db="EMBL/GenBank/DDBJ databases">
        <title>Bacteriophage NCPPB3778 and a type I-E CRISPR drive the evolution of the US Biological Select Agent, Rathayibacter toxicus.</title>
        <authorList>
            <person name="Davis E.W.II."/>
            <person name="Tabima J.F."/>
            <person name="Weisberg A.J."/>
            <person name="Lopes L.D."/>
            <person name="Wiseman M.S."/>
            <person name="Wiseman M.S."/>
            <person name="Pupko T."/>
            <person name="Belcher M.S."/>
            <person name="Sechler A.J."/>
            <person name="Tancos M.A."/>
            <person name="Schroeder B.K."/>
            <person name="Murray T.D."/>
            <person name="Luster D.G."/>
            <person name="Schneider W.L."/>
            <person name="Rogers E."/>
            <person name="Andreote F.D."/>
            <person name="Grunwald N.J."/>
            <person name="Putnam M.L."/>
            <person name="Chang J.H."/>
        </authorList>
    </citation>
    <scope>NUCLEOTIDE SEQUENCE [LARGE SCALE GENOMIC DNA]</scope>
    <source>
        <strain evidence="1 2">FH99</strain>
    </source>
</reference>
<organism evidence="1 2">
    <name type="scientific">Rathayibacter toxicus</name>
    <dbReference type="NCBI Taxonomy" id="145458"/>
    <lineage>
        <taxon>Bacteria</taxon>
        <taxon>Bacillati</taxon>
        <taxon>Actinomycetota</taxon>
        <taxon>Actinomycetes</taxon>
        <taxon>Micrococcales</taxon>
        <taxon>Microbacteriaceae</taxon>
        <taxon>Rathayibacter</taxon>
    </lineage>
</organism>